<organism evidence="3 4">
    <name type="scientific">Tanticharoenia sakaeratensis NBRC 103193</name>
    <dbReference type="NCBI Taxonomy" id="1231623"/>
    <lineage>
        <taxon>Bacteria</taxon>
        <taxon>Pseudomonadati</taxon>
        <taxon>Pseudomonadota</taxon>
        <taxon>Alphaproteobacteria</taxon>
        <taxon>Acetobacterales</taxon>
        <taxon>Acetobacteraceae</taxon>
        <taxon>Tanticharoenia</taxon>
    </lineage>
</organism>
<gene>
    <name evidence="3" type="ORF">Tasa_021_077</name>
</gene>
<dbReference type="OrthoDB" id="7282444at2"/>
<feature type="chain" id="PRO_5002308037" evidence="2">
    <location>
        <begin position="22"/>
        <end position="359"/>
    </location>
</feature>
<dbReference type="AlphaFoldDB" id="A0A0D6MM24"/>
<feature type="region of interest" description="Disordered" evidence="1">
    <location>
        <begin position="97"/>
        <end position="211"/>
    </location>
</feature>
<feature type="compositionally biased region" description="Polar residues" evidence="1">
    <location>
        <begin position="131"/>
        <end position="156"/>
    </location>
</feature>
<reference evidence="3 4" key="1">
    <citation type="submission" date="2012-10" db="EMBL/GenBank/DDBJ databases">
        <title>Genome sequencing of Tanticharoenia sakaeratensis NBRC 103193.</title>
        <authorList>
            <person name="Azuma Y."/>
            <person name="Hadano H."/>
            <person name="Hirakawa H."/>
            <person name="Matsushita K."/>
        </authorList>
    </citation>
    <scope>NUCLEOTIDE SEQUENCE [LARGE SCALE GENOMIC DNA]</scope>
    <source>
        <strain evidence="3 4">NBRC 103193</strain>
    </source>
</reference>
<dbReference type="RefSeq" id="WP_048849028.1">
    <property type="nucleotide sequence ID" value="NZ_BALE01000021.1"/>
</dbReference>
<name>A0A0D6MM24_9PROT</name>
<proteinExistence type="predicted"/>
<protein>
    <submittedName>
        <fullName evidence="3">Uncharacterized protein</fullName>
    </submittedName>
</protein>
<evidence type="ECO:0000313" key="3">
    <source>
        <dbReference type="EMBL" id="GAN54496.1"/>
    </source>
</evidence>
<dbReference type="Proteomes" id="UP000032679">
    <property type="component" value="Unassembled WGS sequence"/>
</dbReference>
<evidence type="ECO:0000256" key="1">
    <source>
        <dbReference type="SAM" id="MobiDB-lite"/>
    </source>
</evidence>
<evidence type="ECO:0000256" key="2">
    <source>
        <dbReference type="SAM" id="SignalP"/>
    </source>
</evidence>
<keyword evidence="2" id="KW-0732">Signal</keyword>
<comment type="caution">
    <text evidence="3">The sequence shown here is derived from an EMBL/GenBank/DDBJ whole genome shotgun (WGS) entry which is preliminary data.</text>
</comment>
<feature type="signal peptide" evidence="2">
    <location>
        <begin position="1"/>
        <end position="21"/>
    </location>
</feature>
<dbReference type="STRING" id="1231623.Tasa_021_077"/>
<dbReference type="EMBL" id="BALE01000021">
    <property type="protein sequence ID" value="GAN54496.1"/>
    <property type="molecule type" value="Genomic_DNA"/>
</dbReference>
<dbReference type="PROSITE" id="PS51257">
    <property type="entry name" value="PROKAR_LIPOPROTEIN"/>
    <property type="match status" value="1"/>
</dbReference>
<accession>A0A0D6MM24</accession>
<feature type="compositionally biased region" description="Low complexity" evidence="1">
    <location>
        <begin position="108"/>
        <end position="130"/>
    </location>
</feature>
<evidence type="ECO:0000313" key="4">
    <source>
        <dbReference type="Proteomes" id="UP000032679"/>
    </source>
</evidence>
<keyword evidence="4" id="KW-1185">Reference proteome</keyword>
<sequence length="359" mass="36211">MTTKTMRAAAFGSLFALGACAHRDAVGTVDNWYHQFQGGVIAQQRPPPPGVHATYPHVGLTPTAPANVPSAPVRDSITESLIEQRNLAQRLVAANGALPTAPPTGQKTSGRSAASGTPGSPAAPAAGSPTHVSPAQGATQGTTAPRSSSPQDTTPSAIMPTGPDPSETGSNMTFDAPAQSAPARPTPVPKPAAHTATSTRPQPGDAPDLAMPAVTVRPDTADAATPLPTMPAVPPVPPQFPGFPVPTDFHLPDAPRPAFRLADPTGTLIRFSPGSDAMAGAQTSELGEIVGHRKGGLLYVHGFGEAQSLSGEDQARAIGLGLARALVVAQALETRGVPASAIILVADAVGDGVRAGPQP</sequence>